<proteinExistence type="predicted"/>
<evidence type="ECO:0000313" key="2">
    <source>
        <dbReference type="Proteomes" id="UP000069771"/>
    </source>
</evidence>
<dbReference type="RefSeq" id="WP_067557478.1">
    <property type="nucleotide sequence ID" value="NZ_CAMTBT010000011.1"/>
</dbReference>
<protein>
    <submittedName>
        <fullName evidence="1">Uncharacterized protein</fullName>
    </submittedName>
</protein>
<accession>A0A140DVN5</accession>
<dbReference type="Proteomes" id="UP000069771">
    <property type="component" value="Chromosome"/>
</dbReference>
<dbReference type="EMBL" id="CP011391">
    <property type="protein sequence ID" value="AMK54712.1"/>
    <property type="molecule type" value="Genomic_DNA"/>
</dbReference>
<keyword evidence="2" id="KW-1185">Reference proteome</keyword>
<dbReference type="STRING" id="1702221.AALO17_15780"/>
<sequence length="71" mass="7197">MAAITGTITGESTTGTVDMKTSADVTLHDCPDFVIEGGSYVTDMNGMELDGSAVFTVTSSQLKSSVCGSAV</sequence>
<dbReference type="KEGG" id="fro:AALO17_15780"/>
<dbReference type="AlphaFoldDB" id="A0A140DVN5"/>
<organism evidence="1 2">
    <name type="scientific">Faecalibaculum rodentium</name>
    <dbReference type="NCBI Taxonomy" id="1702221"/>
    <lineage>
        <taxon>Bacteria</taxon>
        <taxon>Bacillati</taxon>
        <taxon>Bacillota</taxon>
        <taxon>Erysipelotrichia</taxon>
        <taxon>Erysipelotrichales</taxon>
        <taxon>Erysipelotrichaceae</taxon>
        <taxon>Faecalibaculum</taxon>
    </lineage>
</organism>
<name>A0A140DVN5_9FIRM</name>
<dbReference type="GeneID" id="78478258"/>
<gene>
    <name evidence="1" type="ORF">AALO17_15780</name>
</gene>
<reference evidence="1 2" key="1">
    <citation type="journal article" date="2016" name="Gut Pathog.">
        <title>Whole genome sequencing of "Faecalibaculum rodentium" ALO17, isolated from C57BL/6J laboratory mouse feces.</title>
        <authorList>
            <person name="Lim S."/>
            <person name="Chang D.H."/>
            <person name="Ahn S."/>
            <person name="Kim B.C."/>
        </authorList>
    </citation>
    <scope>NUCLEOTIDE SEQUENCE [LARGE SCALE GENOMIC DNA]</scope>
    <source>
        <strain evidence="1 2">Alo17</strain>
    </source>
</reference>
<evidence type="ECO:0000313" key="1">
    <source>
        <dbReference type="EMBL" id="AMK54712.1"/>
    </source>
</evidence>